<name>A0A8H6DZF3_COCSA</name>
<feature type="region of interest" description="Disordered" evidence="1">
    <location>
        <begin position="84"/>
        <end position="108"/>
    </location>
</feature>
<dbReference type="Proteomes" id="UP000624244">
    <property type="component" value="Unassembled WGS sequence"/>
</dbReference>
<accession>A0A8H6DZF3</accession>
<gene>
    <name evidence="2" type="ORF">GGP41_001023</name>
</gene>
<evidence type="ECO:0000256" key="1">
    <source>
        <dbReference type="SAM" id="MobiDB-lite"/>
    </source>
</evidence>
<reference evidence="2" key="1">
    <citation type="submission" date="2019-11" db="EMBL/GenBank/DDBJ databases">
        <title>Bipolaris sorokiniana Genome sequencing.</title>
        <authorList>
            <person name="Wang H."/>
        </authorList>
    </citation>
    <scope>NUCLEOTIDE SEQUENCE</scope>
</reference>
<evidence type="ECO:0000313" key="2">
    <source>
        <dbReference type="EMBL" id="KAF5852285.1"/>
    </source>
</evidence>
<dbReference type="AlphaFoldDB" id="A0A8H6DZF3"/>
<protein>
    <submittedName>
        <fullName evidence="2">Uncharacterized protein</fullName>
    </submittedName>
</protein>
<proteinExistence type="predicted"/>
<sequence length="108" mass="12100">MDHSLSWHQGDGIAAGVKLGLSIDLVNHARWMLMIIMSEKPIFDLIDNIVQGQATQLFLNPIKLQSTINRFNSFASNSVYKNSRDSKSLYDNSFGDLYNKSDPNLGPI</sequence>
<dbReference type="EMBL" id="WNKQ01000004">
    <property type="protein sequence ID" value="KAF5852285.1"/>
    <property type="molecule type" value="Genomic_DNA"/>
</dbReference>
<evidence type="ECO:0000313" key="3">
    <source>
        <dbReference type="Proteomes" id="UP000624244"/>
    </source>
</evidence>
<comment type="caution">
    <text evidence="2">The sequence shown here is derived from an EMBL/GenBank/DDBJ whole genome shotgun (WGS) entry which is preliminary data.</text>
</comment>
<organism evidence="2 3">
    <name type="scientific">Cochliobolus sativus</name>
    <name type="common">Common root rot and spot blotch fungus</name>
    <name type="synonym">Bipolaris sorokiniana</name>
    <dbReference type="NCBI Taxonomy" id="45130"/>
    <lineage>
        <taxon>Eukaryota</taxon>
        <taxon>Fungi</taxon>
        <taxon>Dikarya</taxon>
        <taxon>Ascomycota</taxon>
        <taxon>Pezizomycotina</taxon>
        <taxon>Dothideomycetes</taxon>
        <taxon>Pleosporomycetidae</taxon>
        <taxon>Pleosporales</taxon>
        <taxon>Pleosporineae</taxon>
        <taxon>Pleosporaceae</taxon>
        <taxon>Bipolaris</taxon>
    </lineage>
</organism>